<evidence type="ECO:0000313" key="4">
    <source>
        <dbReference type="EMBL" id="CAI9113488.1"/>
    </source>
</evidence>
<reference evidence="4" key="1">
    <citation type="submission" date="2023-03" db="EMBL/GenBank/DDBJ databases">
        <authorList>
            <person name="Julca I."/>
        </authorList>
    </citation>
    <scope>NUCLEOTIDE SEQUENCE</scope>
</reference>
<evidence type="ECO:0000256" key="2">
    <source>
        <dbReference type="SAM" id="Phobius"/>
    </source>
</evidence>
<keyword evidence="2" id="KW-0472">Membrane</keyword>
<feature type="transmembrane region" description="Helical" evidence="2">
    <location>
        <begin position="6"/>
        <end position="28"/>
    </location>
</feature>
<sequence>MRSNQIVNIGMAVTFFLAAEVIIPRLVLCSYYCRESCSGVPVKYPLGIDPGCGSPEFINMLLCTEEAATGEEVLSMVNPQIPSFNKIRSIDYTTGAVLVDVPSGSGTSSNVVEVKYEMSPEKMRDCTVCQDSGGICGFDVETLVETCMCNNLNINATTASGCGGTKSLGTNNIGSIIGGIMAALVFMMMIGAWVYNSCTCWPEGNIWHLKCYLICCNCCGHSSIAESHIQMP</sequence>
<keyword evidence="1" id="KW-0325">Glycoprotein</keyword>
<evidence type="ECO:0000256" key="1">
    <source>
        <dbReference type="ARBA" id="ARBA00023180"/>
    </source>
</evidence>
<proteinExistence type="predicted"/>
<protein>
    <submittedName>
        <fullName evidence="4">OLC1v1014101C1</fullName>
    </submittedName>
</protein>
<accession>A0AAV1E3G8</accession>
<dbReference type="InterPro" id="IPR032872">
    <property type="entry name" value="WAK_assoc_C"/>
</dbReference>
<feature type="domain" description="Wall-associated receptor kinase C-terminal" evidence="3">
    <location>
        <begin position="109"/>
        <end position="151"/>
    </location>
</feature>
<keyword evidence="5" id="KW-1185">Reference proteome</keyword>
<evidence type="ECO:0000313" key="5">
    <source>
        <dbReference type="Proteomes" id="UP001161247"/>
    </source>
</evidence>
<dbReference type="Proteomes" id="UP001161247">
    <property type="component" value="Chromosome 7"/>
</dbReference>
<name>A0AAV1E3G8_OLDCO</name>
<gene>
    <name evidence="4" type="ORF">OLC1_LOCUS20496</name>
</gene>
<dbReference type="EMBL" id="OX459124">
    <property type="protein sequence ID" value="CAI9113488.1"/>
    <property type="molecule type" value="Genomic_DNA"/>
</dbReference>
<feature type="transmembrane region" description="Helical" evidence="2">
    <location>
        <begin position="176"/>
        <end position="195"/>
    </location>
</feature>
<evidence type="ECO:0000259" key="3">
    <source>
        <dbReference type="Pfam" id="PF14380"/>
    </source>
</evidence>
<dbReference type="AlphaFoldDB" id="A0AAV1E3G8"/>
<keyword evidence="2" id="KW-0812">Transmembrane</keyword>
<keyword evidence="2" id="KW-1133">Transmembrane helix</keyword>
<dbReference type="Pfam" id="PF14380">
    <property type="entry name" value="WAK_assoc"/>
    <property type="match status" value="1"/>
</dbReference>
<organism evidence="4 5">
    <name type="scientific">Oldenlandia corymbosa var. corymbosa</name>
    <dbReference type="NCBI Taxonomy" id="529605"/>
    <lineage>
        <taxon>Eukaryota</taxon>
        <taxon>Viridiplantae</taxon>
        <taxon>Streptophyta</taxon>
        <taxon>Embryophyta</taxon>
        <taxon>Tracheophyta</taxon>
        <taxon>Spermatophyta</taxon>
        <taxon>Magnoliopsida</taxon>
        <taxon>eudicotyledons</taxon>
        <taxon>Gunneridae</taxon>
        <taxon>Pentapetalae</taxon>
        <taxon>asterids</taxon>
        <taxon>lamiids</taxon>
        <taxon>Gentianales</taxon>
        <taxon>Rubiaceae</taxon>
        <taxon>Rubioideae</taxon>
        <taxon>Spermacoceae</taxon>
        <taxon>Hedyotis-Oldenlandia complex</taxon>
        <taxon>Oldenlandia</taxon>
    </lineage>
</organism>
<dbReference type="PANTHER" id="PTHR33355">
    <property type="entry name" value="WALL-ASSOCIATED RECEPTOR KINASE CARBOXY-TERMINAL PROTEIN-RELATED"/>
    <property type="match status" value="1"/>
</dbReference>